<keyword evidence="2 6" id="KW-0812">Transmembrane</keyword>
<feature type="transmembrane region" description="Helical" evidence="6">
    <location>
        <begin position="502"/>
        <end position="521"/>
    </location>
</feature>
<keyword evidence="3 6" id="KW-1133">Transmembrane helix</keyword>
<keyword evidence="4 6" id="KW-0472">Membrane</keyword>
<feature type="region of interest" description="Disordered" evidence="5">
    <location>
        <begin position="1"/>
        <end position="63"/>
    </location>
</feature>
<feature type="region of interest" description="Disordered" evidence="5">
    <location>
        <begin position="91"/>
        <end position="129"/>
    </location>
</feature>
<dbReference type="InterPro" id="IPR027469">
    <property type="entry name" value="Cation_efflux_TMD_sf"/>
</dbReference>
<feature type="compositionally biased region" description="Low complexity" evidence="5">
    <location>
        <begin position="7"/>
        <end position="28"/>
    </location>
</feature>
<evidence type="ECO:0000256" key="3">
    <source>
        <dbReference type="ARBA" id="ARBA00022989"/>
    </source>
</evidence>
<gene>
    <name evidence="7" type="ORF">LODBEIA_P50900</name>
</gene>
<organism evidence="7 8">
    <name type="scientific">Lodderomyces beijingensis</name>
    <dbReference type="NCBI Taxonomy" id="1775926"/>
    <lineage>
        <taxon>Eukaryota</taxon>
        <taxon>Fungi</taxon>
        <taxon>Dikarya</taxon>
        <taxon>Ascomycota</taxon>
        <taxon>Saccharomycotina</taxon>
        <taxon>Pichiomycetes</taxon>
        <taxon>Debaryomycetaceae</taxon>
        <taxon>Candida/Lodderomyces clade</taxon>
        <taxon>Lodderomyces</taxon>
    </lineage>
</organism>
<dbReference type="RefSeq" id="XP_066832028.1">
    <property type="nucleotide sequence ID" value="XM_066975384.1"/>
</dbReference>
<reference evidence="7 8" key="1">
    <citation type="submission" date="2024-03" db="EMBL/GenBank/DDBJ databases">
        <authorList>
            <person name="Brejova B."/>
        </authorList>
    </citation>
    <scope>NUCLEOTIDE SEQUENCE [LARGE SCALE GENOMIC DNA]</scope>
    <source>
        <strain evidence="7 8">CBS 14171</strain>
    </source>
</reference>
<feature type="compositionally biased region" description="Polar residues" evidence="5">
    <location>
        <begin position="91"/>
        <end position="121"/>
    </location>
</feature>
<feature type="compositionally biased region" description="Polar residues" evidence="5">
    <location>
        <begin position="216"/>
        <end position="227"/>
    </location>
</feature>
<feature type="transmembrane region" description="Helical" evidence="6">
    <location>
        <begin position="338"/>
        <end position="359"/>
    </location>
</feature>
<evidence type="ECO:0000313" key="8">
    <source>
        <dbReference type="Proteomes" id="UP001497383"/>
    </source>
</evidence>
<proteinExistence type="predicted"/>
<accession>A0ABP0ZUR1</accession>
<keyword evidence="8" id="KW-1185">Reference proteome</keyword>
<evidence type="ECO:0000256" key="5">
    <source>
        <dbReference type="SAM" id="MobiDB-lite"/>
    </source>
</evidence>
<evidence type="ECO:0000256" key="6">
    <source>
        <dbReference type="SAM" id="Phobius"/>
    </source>
</evidence>
<feature type="transmembrane region" description="Helical" evidence="6">
    <location>
        <begin position="380"/>
        <end position="402"/>
    </location>
</feature>
<dbReference type="Gene3D" id="1.20.1510.10">
    <property type="entry name" value="Cation efflux protein transmembrane domain"/>
    <property type="match status" value="1"/>
</dbReference>
<feature type="transmembrane region" description="Helical" evidence="6">
    <location>
        <begin position="310"/>
        <end position="332"/>
    </location>
</feature>
<evidence type="ECO:0000256" key="1">
    <source>
        <dbReference type="ARBA" id="ARBA00004141"/>
    </source>
</evidence>
<sequence>MNHNGTADISAAAADYDDMSSVSSESSETPYLEKKPPIAEPSELLTPPTFQLQNKSNGNGKDLRFLASSNFSSDSVTEQTLTPASFNQIKTTPRRYSNGSPNGVNTTITSATYQPSSTTRTGRSRPVSTFLMDSNNSIMEDHSELDFASERSNSGASMKHQSADLTKSPMFFSDLPMFENQNQNQYQFRGAAPRSPTTSPSPVRNGRKTYRPKSPVRSSSPTKRISPFNFQPQEMMMMMHSNGSGSSLQVKPAHRKGHKYKHSSVSMNMFQEPPPVTLADSPLKAIPDSYPIPNSKEAFDSITKNQKLRLLWAASHFAASVVVFVTGFRLHISSLSTLAHLIFYDALGSLFVVLVDVMANFEVWNNSSIAYPFGLERLEVLVGFALSASLVMLSFDLFSHFVEEFVLSWVSHDDHAGHEHMSHHVHDESGKIGNIYAYESVLVLALVISLVSSNVILTYDRLNEMMTSTEQVRHSNGLIVNSEQNKSNKSRLMKLIYAWKNYPTHLITITYALFLIGIPMVPETWAKNLTYDINKCATFLVGALICYNGWSLVKKLGGILLCAFPYSDYQYSFIKSKITDQILALECFRQEFEIQRLFITKFSYNLYVAGVSIKMKGADSDEEVRMRFEVARILNREIKELERGGFRDASIEITIDIDRF</sequence>
<name>A0ABP0ZUR1_9ASCO</name>
<dbReference type="EMBL" id="OZ022410">
    <property type="protein sequence ID" value="CAK9441221.1"/>
    <property type="molecule type" value="Genomic_DNA"/>
</dbReference>
<protein>
    <recommendedName>
        <fullName evidence="9">Protein ZRG17</fullName>
    </recommendedName>
</protein>
<feature type="transmembrane region" description="Helical" evidence="6">
    <location>
        <begin position="435"/>
        <end position="457"/>
    </location>
</feature>
<dbReference type="GeneID" id="92210286"/>
<evidence type="ECO:0000313" key="7">
    <source>
        <dbReference type="EMBL" id="CAK9441221.1"/>
    </source>
</evidence>
<feature type="region of interest" description="Disordered" evidence="5">
    <location>
        <begin position="189"/>
        <end position="227"/>
    </location>
</feature>
<evidence type="ECO:0008006" key="9">
    <source>
        <dbReference type="Google" id="ProtNLM"/>
    </source>
</evidence>
<dbReference type="Proteomes" id="UP001497383">
    <property type="component" value="Chromosome 6"/>
</dbReference>
<comment type="subcellular location">
    <subcellularLocation>
        <location evidence="1">Membrane</location>
        <topology evidence="1">Multi-pass membrane protein</topology>
    </subcellularLocation>
</comment>
<feature type="compositionally biased region" description="Polar residues" evidence="5">
    <location>
        <begin position="48"/>
        <end position="59"/>
    </location>
</feature>
<evidence type="ECO:0000256" key="2">
    <source>
        <dbReference type="ARBA" id="ARBA00022692"/>
    </source>
</evidence>
<evidence type="ECO:0000256" key="4">
    <source>
        <dbReference type="ARBA" id="ARBA00023136"/>
    </source>
</evidence>